<dbReference type="Proteomes" id="UP001329430">
    <property type="component" value="Chromosome 8"/>
</dbReference>
<feature type="transmembrane region" description="Helical" evidence="10">
    <location>
        <begin position="205"/>
        <end position="222"/>
    </location>
</feature>
<evidence type="ECO:0000256" key="2">
    <source>
        <dbReference type="ARBA" id="ARBA00022475"/>
    </source>
</evidence>
<dbReference type="GO" id="GO:0007165">
    <property type="term" value="P:signal transduction"/>
    <property type="evidence" value="ECO:0007669"/>
    <property type="project" value="UniProtKB-KW"/>
</dbReference>
<evidence type="ECO:0000256" key="4">
    <source>
        <dbReference type="ARBA" id="ARBA00022692"/>
    </source>
</evidence>
<keyword evidence="12" id="KW-1185">Reference proteome</keyword>
<feature type="transmembrane region" description="Helical" evidence="10">
    <location>
        <begin position="80"/>
        <end position="98"/>
    </location>
</feature>
<reference evidence="11 12" key="1">
    <citation type="journal article" date="2024" name="Insects">
        <title>An Improved Chromosome-Level Genome Assembly of the Firefly Pyrocoelia pectoralis.</title>
        <authorList>
            <person name="Fu X."/>
            <person name="Meyer-Rochow V.B."/>
            <person name="Ballantyne L."/>
            <person name="Zhu X."/>
        </authorList>
    </citation>
    <scope>NUCLEOTIDE SEQUENCE [LARGE SCALE GENOMIC DNA]</scope>
    <source>
        <strain evidence="11">XCY_ONT2</strain>
    </source>
</reference>
<feature type="transmembrane region" description="Helical" evidence="10">
    <location>
        <begin position="397"/>
        <end position="418"/>
    </location>
</feature>
<feature type="transmembrane region" description="Helical" evidence="10">
    <location>
        <begin position="164"/>
        <end position="185"/>
    </location>
</feature>
<gene>
    <name evidence="11" type="ORF">RI129_010682</name>
</gene>
<keyword evidence="8 10" id="KW-0675">Receptor</keyword>
<protein>
    <recommendedName>
        <fullName evidence="10">Odorant receptor</fullName>
    </recommendedName>
</protein>
<keyword evidence="9 10" id="KW-0807">Transducer</keyword>
<evidence type="ECO:0000256" key="6">
    <source>
        <dbReference type="ARBA" id="ARBA00022989"/>
    </source>
</evidence>
<evidence type="ECO:0000256" key="5">
    <source>
        <dbReference type="ARBA" id="ARBA00022725"/>
    </source>
</evidence>
<keyword evidence="3 10" id="KW-0716">Sensory transduction</keyword>
<dbReference type="AlphaFoldDB" id="A0AAN7V7E6"/>
<evidence type="ECO:0000256" key="1">
    <source>
        <dbReference type="ARBA" id="ARBA00004651"/>
    </source>
</evidence>
<keyword evidence="4 10" id="KW-0812">Transmembrane</keyword>
<feature type="transmembrane region" description="Helical" evidence="10">
    <location>
        <begin position="328"/>
        <end position="348"/>
    </location>
</feature>
<accession>A0AAN7V7E6</accession>
<evidence type="ECO:0000256" key="3">
    <source>
        <dbReference type="ARBA" id="ARBA00022606"/>
    </source>
</evidence>
<name>A0AAN7V7E6_9COLE</name>
<dbReference type="PANTHER" id="PTHR21137:SF35">
    <property type="entry name" value="ODORANT RECEPTOR 19A-RELATED"/>
    <property type="match status" value="1"/>
</dbReference>
<keyword evidence="5 10" id="KW-0552">Olfaction</keyword>
<feature type="transmembrane region" description="Helical" evidence="10">
    <location>
        <begin position="295"/>
        <end position="316"/>
    </location>
</feature>
<evidence type="ECO:0000256" key="9">
    <source>
        <dbReference type="ARBA" id="ARBA00023224"/>
    </source>
</evidence>
<keyword evidence="2" id="KW-1003">Cell membrane</keyword>
<evidence type="ECO:0000256" key="10">
    <source>
        <dbReference type="RuleBase" id="RU351113"/>
    </source>
</evidence>
<evidence type="ECO:0000313" key="11">
    <source>
        <dbReference type="EMBL" id="KAK5639871.1"/>
    </source>
</evidence>
<evidence type="ECO:0000256" key="8">
    <source>
        <dbReference type="ARBA" id="ARBA00023170"/>
    </source>
</evidence>
<evidence type="ECO:0000313" key="12">
    <source>
        <dbReference type="Proteomes" id="UP001329430"/>
    </source>
</evidence>
<dbReference type="PANTHER" id="PTHR21137">
    <property type="entry name" value="ODORANT RECEPTOR"/>
    <property type="match status" value="1"/>
</dbReference>
<keyword evidence="7 10" id="KW-0472">Membrane</keyword>
<comment type="similarity">
    <text evidence="10">Belongs to the insect chemoreceptor superfamily. Heteromeric odorant receptor channel (TC 1.A.69) family.</text>
</comment>
<comment type="subcellular location">
    <subcellularLocation>
        <location evidence="1 10">Cell membrane</location>
        <topology evidence="1 10">Multi-pass membrane protein</topology>
    </subcellularLocation>
</comment>
<dbReference type="InterPro" id="IPR004117">
    <property type="entry name" value="7tm6_olfct_rcpt"/>
</dbReference>
<dbReference type="GO" id="GO:0004984">
    <property type="term" value="F:olfactory receptor activity"/>
    <property type="evidence" value="ECO:0007669"/>
    <property type="project" value="InterPro"/>
</dbReference>
<dbReference type="Pfam" id="PF02949">
    <property type="entry name" value="7tm_6"/>
    <property type="match status" value="1"/>
</dbReference>
<keyword evidence="6 10" id="KW-1133">Transmembrane helix</keyword>
<organism evidence="11 12">
    <name type="scientific">Pyrocoelia pectoralis</name>
    <dbReference type="NCBI Taxonomy" id="417401"/>
    <lineage>
        <taxon>Eukaryota</taxon>
        <taxon>Metazoa</taxon>
        <taxon>Ecdysozoa</taxon>
        <taxon>Arthropoda</taxon>
        <taxon>Hexapoda</taxon>
        <taxon>Insecta</taxon>
        <taxon>Pterygota</taxon>
        <taxon>Neoptera</taxon>
        <taxon>Endopterygota</taxon>
        <taxon>Coleoptera</taxon>
        <taxon>Polyphaga</taxon>
        <taxon>Elateriformia</taxon>
        <taxon>Elateroidea</taxon>
        <taxon>Lampyridae</taxon>
        <taxon>Lampyrinae</taxon>
        <taxon>Pyrocoelia</taxon>
    </lineage>
</organism>
<dbReference type="GO" id="GO:0005886">
    <property type="term" value="C:plasma membrane"/>
    <property type="evidence" value="ECO:0007669"/>
    <property type="project" value="UniProtKB-SubCell"/>
</dbReference>
<evidence type="ECO:0000256" key="7">
    <source>
        <dbReference type="ARBA" id="ARBA00023136"/>
    </source>
</evidence>
<comment type="caution">
    <text evidence="11">The sequence shown here is derived from an EMBL/GenBank/DDBJ whole genome shotgun (WGS) entry which is preliminary data.</text>
</comment>
<dbReference type="EMBL" id="JAVRBK010000008">
    <property type="protein sequence ID" value="KAK5639871.1"/>
    <property type="molecule type" value="Genomic_DNA"/>
</dbReference>
<sequence>MDVEWWRNQSDGDTSRMYERYTAGGTTELVEEPNRHQSLGANESVIMEKSSGVDYFSTLKRITNVGGLKFTNKAGKWDTIRLWIFPLILYTYAAIVLVRKWSFANDMEDILYATGLGTCIPRITIARLHVSNFADVLDLLENIDLSASPGREKLRASLKRASTLVCKLSGPLVPASMLLITAAWFFSSRDRPLPFITMPEWALNYSPLGCVLIQLCVYTVMAHEYVMVDGLKVCILLHLQIHFRNLSLNIKNIVEQAREESGANGIQSQCLKKNLVNVVCYHDFLLQIAEKVETIYNKCVLSSFINLSLFVCLTMYSMSLFPLLSIEFAIMVFYITIILLLFFVDCFFSQQVMTESEEVAHSCYEIDFVGTDPKFQKALVMIMRTAQNSVKFTIGKFAPLSIVTGVVITKASVSYFMLLQNMKKIQ</sequence>
<proteinExistence type="inferred from homology"/>
<dbReference type="GO" id="GO:0005549">
    <property type="term" value="F:odorant binding"/>
    <property type="evidence" value="ECO:0007669"/>
    <property type="project" value="InterPro"/>
</dbReference>
<comment type="caution">
    <text evidence="10">Lacks conserved residue(s) required for the propagation of feature annotation.</text>
</comment>